<evidence type="ECO:0000256" key="6">
    <source>
        <dbReference type="RuleBase" id="RU004057"/>
    </source>
</evidence>
<comment type="subcellular location">
    <subcellularLocation>
        <location evidence="1">Cell membrane</location>
        <topology evidence="1">Multi-pass membrane protein</topology>
    </subcellularLocation>
    <subcellularLocation>
        <location evidence="6">Membrane</location>
        <topology evidence="6">Multi-pass membrane protein</topology>
    </subcellularLocation>
</comment>
<dbReference type="GO" id="GO:0071978">
    <property type="term" value="P:bacterial-type flagellum-dependent swarming motility"/>
    <property type="evidence" value="ECO:0007669"/>
    <property type="project" value="InterPro"/>
</dbReference>
<dbReference type="EMBL" id="PFFQ01000037">
    <property type="protein sequence ID" value="PIW16559.1"/>
    <property type="molecule type" value="Genomic_DNA"/>
</dbReference>
<feature type="region of interest" description="Disordered" evidence="7">
    <location>
        <begin position="293"/>
        <end position="329"/>
    </location>
</feature>
<keyword evidence="5 8" id="KW-0472">Membrane</keyword>
<evidence type="ECO:0000313" key="10">
    <source>
        <dbReference type="EMBL" id="PIW16559.1"/>
    </source>
</evidence>
<feature type="transmembrane region" description="Helical" evidence="8">
    <location>
        <begin position="40"/>
        <end position="60"/>
    </location>
</feature>
<sequence>MSTHFLQKRMPTLLSMFAGLGLLIWAIFSDERLLGLLFQPQALALIVGGTLSATMLGFSWSELIGSLGSFLIAFSGGQDPDLQDVYDTSVYLSQQMREADSPEASQRLLEAMRPRLHHPLLKEGLGLVGGGYTAAMIRETLETTLAQTSIQKGREIRIWKFMGQSAPAFGMGGALLILLQLTQKTAEAAISVEVLGAALVSLLYGVLFSALFFMPIAEQLDAWRARQIHYLQMCLESVILLQHRHHPLYVESVLKPFLSVQGVSPRPKSFQAAPETAQPRKNSFFKQALANEMEEAPLEDSPPAAPTSDTGLSAQQLRQFRPVNRRKDL</sequence>
<name>A0A2M7G3X3_9BACT</name>
<keyword evidence="6" id="KW-0653">Protein transport</keyword>
<dbReference type="AlphaFoldDB" id="A0A2M7G3X3"/>
<comment type="similarity">
    <text evidence="6">Belongs to the exbB/tolQ family.</text>
</comment>
<evidence type="ECO:0000256" key="7">
    <source>
        <dbReference type="SAM" id="MobiDB-lite"/>
    </source>
</evidence>
<reference evidence="10 11" key="1">
    <citation type="submission" date="2017-09" db="EMBL/GenBank/DDBJ databases">
        <title>Depth-based differentiation of microbial function through sediment-hosted aquifers and enrichment of novel symbionts in the deep terrestrial subsurface.</title>
        <authorList>
            <person name="Probst A.J."/>
            <person name="Ladd B."/>
            <person name="Jarett J.K."/>
            <person name="Geller-Mcgrath D.E."/>
            <person name="Sieber C.M."/>
            <person name="Emerson J.B."/>
            <person name="Anantharaman K."/>
            <person name="Thomas B.C."/>
            <person name="Malmstrom R."/>
            <person name="Stieglmeier M."/>
            <person name="Klingl A."/>
            <person name="Woyke T."/>
            <person name="Ryan C.M."/>
            <person name="Banfield J.F."/>
        </authorList>
    </citation>
    <scope>NUCLEOTIDE SEQUENCE [LARGE SCALE GENOMIC DNA]</scope>
    <source>
        <strain evidence="10">CG17_big_fil_post_rev_8_21_14_2_50_48_46</strain>
    </source>
</reference>
<gene>
    <name evidence="10" type="ORF">COW36_12390</name>
</gene>
<accession>A0A2M7G3X3</accession>
<keyword evidence="3 8" id="KW-0812">Transmembrane</keyword>
<comment type="caution">
    <text evidence="10">The sequence shown here is derived from an EMBL/GenBank/DDBJ whole genome shotgun (WGS) entry which is preliminary data.</text>
</comment>
<organism evidence="10 11">
    <name type="scientific">bacterium (Candidatus Blackallbacteria) CG17_big_fil_post_rev_8_21_14_2_50_48_46</name>
    <dbReference type="NCBI Taxonomy" id="2014261"/>
    <lineage>
        <taxon>Bacteria</taxon>
        <taxon>Candidatus Blackallbacteria</taxon>
    </lineage>
</organism>
<keyword evidence="2" id="KW-1003">Cell membrane</keyword>
<evidence type="ECO:0000256" key="2">
    <source>
        <dbReference type="ARBA" id="ARBA00022475"/>
    </source>
</evidence>
<evidence type="ECO:0000256" key="8">
    <source>
        <dbReference type="SAM" id="Phobius"/>
    </source>
</evidence>
<dbReference type="PANTHER" id="PTHR30433">
    <property type="entry name" value="CHEMOTAXIS PROTEIN MOTA"/>
    <property type="match status" value="1"/>
</dbReference>
<evidence type="ECO:0000256" key="3">
    <source>
        <dbReference type="ARBA" id="ARBA00022692"/>
    </source>
</evidence>
<feature type="transmembrane region" description="Helical" evidence="8">
    <location>
        <begin position="161"/>
        <end position="182"/>
    </location>
</feature>
<dbReference type="InterPro" id="IPR002898">
    <property type="entry name" value="MotA_ExbB_proton_chnl"/>
</dbReference>
<feature type="transmembrane region" description="Helical" evidence="8">
    <location>
        <begin position="194"/>
        <end position="217"/>
    </location>
</feature>
<evidence type="ECO:0000259" key="9">
    <source>
        <dbReference type="Pfam" id="PF01618"/>
    </source>
</evidence>
<dbReference type="InterPro" id="IPR047055">
    <property type="entry name" value="MotA-like"/>
</dbReference>
<proteinExistence type="inferred from homology"/>
<evidence type="ECO:0000256" key="5">
    <source>
        <dbReference type="ARBA" id="ARBA00023136"/>
    </source>
</evidence>
<dbReference type="GO" id="GO:0005886">
    <property type="term" value="C:plasma membrane"/>
    <property type="evidence" value="ECO:0007669"/>
    <property type="project" value="UniProtKB-SubCell"/>
</dbReference>
<evidence type="ECO:0000256" key="4">
    <source>
        <dbReference type="ARBA" id="ARBA00022989"/>
    </source>
</evidence>
<evidence type="ECO:0000313" key="11">
    <source>
        <dbReference type="Proteomes" id="UP000231019"/>
    </source>
</evidence>
<dbReference type="GO" id="GO:0015031">
    <property type="term" value="P:protein transport"/>
    <property type="evidence" value="ECO:0007669"/>
    <property type="project" value="UniProtKB-KW"/>
</dbReference>
<dbReference type="GO" id="GO:0006935">
    <property type="term" value="P:chemotaxis"/>
    <property type="evidence" value="ECO:0007669"/>
    <property type="project" value="InterPro"/>
</dbReference>
<dbReference type="Pfam" id="PF01618">
    <property type="entry name" value="MotA_ExbB"/>
    <property type="match status" value="1"/>
</dbReference>
<dbReference type="Proteomes" id="UP000231019">
    <property type="component" value="Unassembled WGS sequence"/>
</dbReference>
<evidence type="ECO:0000256" key="1">
    <source>
        <dbReference type="ARBA" id="ARBA00004651"/>
    </source>
</evidence>
<feature type="transmembrane region" description="Helical" evidence="8">
    <location>
        <begin position="12"/>
        <end position="28"/>
    </location>
</feature>
<keyword evidence="4 8" id="KW-1133">Transmembrane helix</keyword>
<keyword evidence="6" id="KW-0813">Transport</keyword>
<feature type="domain" description="MotA/TolQ/ExbB proton channel" evidence="9">
    <location>
        <begin position="117"/>
        <end position="233"/>
    </location>
</feature>
<feature type="compositionally biased region" description="Polar residues" evidence="7">
    <location>
        <begin position="307"/>
        <end position="318"/>
    </location>
</feature>
<protein>
    <recommendedName>
        <fullName evidence="9">MotA/TolQ/ExbB proton channel domain-containing protein</fullName>
    </recommendedName>
</protein>